<dbReference type="AlphaFoldDB" id="A0A0F8WRQ0"/>
<protein>
    <recommendedName>
        <fullName evidence="2">AB hydrolase-1 domain-containing protein</fullName>
    </recommendedName>
</protein>
<dbReference type="Proteomes" id="UP000034947">
    <property type="component" value="Unassembled WGS sequence"/>
</dbReference>
<keyword evidence="1" id="KW-0812">Transmembrane</keyword>
<dbReference type="InterPro" id="IPR029058">
    <property type="entry name" value="AB_hydrolase_fold"/>
</dbReference>
<dbReference type="CDD" id="cd22189">
    <property type="entry name" value="PGAP4-like_fungal"/>
    <property type="match status" value="1"/>
</dbReference>
<dbReference type="EMBL" id="JYKN01001473">
    <property type="protein sequence ID" value="KKK20325.1"/>
    <property type="molecule type" value="Genomic_DNA"/>
</dbReference>
<evidence type="ECO:0000313" key="4">
    <source>
        <dbReference type="Proteomes" id="UP000034947"/>
    </source>
</evidence>
<evidence type="ECO:0000256" key="1">
    <source>
        <dbReference type="SAM" id="Phobius"/>
    </source>
</evidence>
<keyword evidence="1" id="KW-0472">Membrane</keyword>
<feature type="transmembrane region" description="Helical" evidence="1">
    <location>
        <begin position="283"/>
        <end position="304"/>
    </location>
</feature>
<dbReference type="VEuPathDB" id="FungiDB:P175DRAFT_0510389"/>
<keyword evidence="4" id="KW-1185">Reference proteome</keyword>
<dbReference type="InterPro" id="IPR000073">
    <property type="entry name" value="AB_hydrolase_1"/>
</dbReference>
<dbReference type="InterPro" id="IPR029675">
    <property type="entry name" value="PGAP4"/>
</dbReference>
<feature type="transmembrane region" description="Helical" evidence="1">
    <location>
        <begin position="253"/>
        <end position="271"/>
    </location>
</feature>
<gene>
    <name evidence="3" type="ORF">AOCH_002254</name>
</gene>
<feature type="domain" description="AB hydrolase-1" evidence="2">
    <location>
        <begin position="555"/>
        <end position="744"/>
    </location>
</feature>
<proteinExistence type="predicted"/>
<name>A0A0F8WRQ0_9EURO</name>
<feature type="transmembrane region" description="Helical" evidence="1">
    <location>
        <begin position="12"/>
        <end position="32"/>
    </location>
</feature>
<dbReference type="VEuPathDB" id="FungiDB:P175DRAFT_0441404"/>
<dbReference type="GO" id="GO:0016757">
    <property type="term" value="F:glycosyltransferase activity"/>
    <property type="evidence" value="ECO:0007669"/>
    <property type="project" value="InterPro"/>
</dbReference>
<evidence type="ECO:0000259" key="2">
    <source>
        <dbReference type="Pfam" id="PF12697"/>
    </source>
</evidence>
<dbReference type="Pfam" id="PF12697">
    <property type="entry name" value="Abhydrolase_6"/>
    <property type="match status" value="1"/>
</dbReference>
<dbReference type="GO" id="GO:0000139">
    <property type="term" value="C:Golgi membrane"/>
    <property type="evidence" value="ECO:0007669"/>
    <property type="project" value="InterPro"/>
</dbReference>
<keyword evidence="1" id="KW-1133">Transmembrane helix</keyword>
<reference evidence="3 4" key="1">
    <citation type="submission" date="2015-02" db="EMBL/GenBank/DDBJ databases">
        <title>Draft Genome Sequences of Two Closely-Related Aflatoxigenic Aspergillus Species Obtained from the Cote d'Ivoire.</title>
        <authorList>
            <person name="Moore G.G."/>
            <person name="Beltz S.B."/>
            <person name="Mack B.M."/>
        </authorList>
    </citation>
    <scope>NUCLEOTIDE SEQUENCE [LARGE SCALE GENOMIC DNA]</scope>
    <source>
        <strain evidence="3 4">SRRC1432</strain>
    </source>
</reference>
<dbReference type="PANTHER" id="PTHR31410:SF1">
    <property type="entry name" value="POST-GPI ATTACHMENT TO PROTEINS FACTOR 4"/>
    <property type="match status" value="1"/>
</dbReference>
<dbReference type="GO" id="GO:0006506">
    <property type="term" value="P:GPI anchor biosynthetic process"/>
    <property type="evidence" value="ECO:0007669"/>
    <property type="project" value="InterPro"/>
</dbReference>
<organism evidence="3 4">
    <name type="scientific">Aspergillus ochraceoroseus</name>
    <dbReference type="NCBI Taxonomy" id="138278"/>
    <lineage>
        <taxon>Eukaryota</taxon>
        <taxon>Fungi</taxon>
        <taxon>Dikarya</taxon>
        <taxon>Ascomycota</taxon>
        <taxon>Pezizomycotina</taxon>
        <taxon>Eurotiomycetes</taxon>
        <taxon>Eurotiomycetidae</taxon>
        <taxon>Eurotiales</taxon>
        <taxon>Aspergillaceae</taxon>
        <taxon>Aspergillus</taxon>
        <taxon>Aspergillus subgen. Nidulantes</taxon>
    </lineage>
</organism>
<dbReference type="Gene3D" id="3.40.50.1820">
    <property type="entry name" value="alpha/beta hydrolase"/>
    <property type="match status" value="1"/>
</dbReference>
<dbReference type="OrthoDB" id="2016523at2759"/>
<dbReference type="PANTHER" id="PTHR31410">
    <property type="entry name" value="TRANSMEMBRANE PROTEIN 246"/>
    <property type="match status" value="1"/>
</dbReference>
<sequence>MTPPLRSFRFGRFSLSATGIIVLAFSALYLLSLRYYRGASYRDPTSFFFDASRAYERHYSAKRIAEADAFLGAAGDVRPPTRLPGETPKICVGIVTVRRRGDQYVGLTVASLLDGLGEPERKDLLLYLLVGNTDPTQHPIASEKWVETLPDRLLTYSEDNPDFQQIKAWEEGGWYRNKTIYDYTHLMKDCYDTGADYVAMIEDDTLAVKGWLRSAFQALNAVQKRSRGRDWIYLRLFYVDDLLGWNSEEWPRYLAGSLLIWALLTGAMVAAKRRFQTELKSLPNNAIWITSCLFIPAAIASTSWQYGCCSQGLVYPRSIIPDLLERTDLTTDWLVDMMVEKIADHEGWTRWAVVPSLLQHIGATSSKGYGSIFPPTELSTLPGLEKARHPRETTSTSVTSRPSAQCSRFIYLFYTTDPYPPAIFTGLLITLWTWKCFWIVVLQDKLLYLSWLPPFSRSETIANYEAECRPVNWTERPIRSLDGTRLTVCEGRIPAPGDRGREAAADPPRKRKSVVICYFQGNGGSTPLRLPLLSHVLRAIRDMSSSPPGEFDVEYTVVALSYRGYWTSSGRATQRGIELDAQALLEWVSQTFSAPDKDLQLVLWGHSLGAAVASKAALAYLSRADSPNGETSKLPIAGLVLEAPISSIKDMLISLYPQKWLPYRYLWPFSWNNWDVASYLEQMAHWQDRPANPPSENHMDGEAGSLCSQSAAPCSRALPPIFLMSAKEDEVIPPWVADQLEQKAKDLKLDLERKDVPGAMHIEGPLKVDGRKALVNFILKRTARRATDKSLNKYSAH</sequence>
<accession>A0A0F8WRQ0</accession>
<dbReference type="SUPFAM" id="SSF53474">
    <property type="entry name" value="alpha/beta-Hydrolases"/>
    <property type="match status" value="1"/>
</dbReference>
<evidence type="ECO:0000313" key="3">
    <source>
        <dbReference type="EMBL" id="KKK20325.1"/>
    </source>
</evidence>
<comment type="caution">
    <text evidence="3">The sequence shown here is derived from an EMBL/GenBank/DDBJ whole genome shotgun (WGS) entry which is preliminary data.</text>
</comment>